<dbReference type="PROSITE" id="PS50887">
    <property type="entry name" value="GGDEF"/>
    <property type="match status" value="1"/>
</dbReference>
<protein>
    <recommendedName>
        <fullName evidence="1">diguanylate cyclase</fullName>
        <ecNumber evidence="1">2.7.7.65</ecNumber>
    </recommendedName>
</protein>
<name>A0ABT2BF43_9BURK</name>
<dbReference type="CDD" id="cd01949">
    <property type="entry name" value="GGDEF"/>
    <property type="match status" value="1"/>
</dbReference>
<evidence type="ECO:0000313" key="7">
    <source>
        <dbReference type="Proteomes" id="UP001205861"/>
    </source>
</evidence>
<dbReference type="InterPro" id="IPR029787">
    <property type="entry name" value="Nucleotide_cyclase"/>
</dbReference>
<dbReference type="InterPro" id="IPR050469">
    <property type="entry name" value="Diguanylate_Cyclase"/>
</dbReference>
<comment type="catalytic activity">
    <reaction evidence="2">
        <text>2 GTP = 3',3'-c-di-GMP + 2 diphosphate</text>
        <dbReference type="Rhea" id="RHEA:24898"/>
        <dbReference type="ChEBI" id="CHEBI:33019"/>
        <dbReference type="ChEBI" id="CHEBI:37565"/>
        <dbReference type="ChEBI" id="CHEBI:58805"/>
        <dbReference type="EC" id="2.7.7.65"/>
    </reaction>
</comment>
<gene>
    <name evidence="6" type="ORF">NX773_02610</name>
</gene>
<dbReference type="Gene3D" id="3.30.70.270">
    <property type="match status" value="1"/>
</dbReference>
<accession>A0ABT2BF43</accession>
<keyword evidence="6" id="KW-0548">Nucleotidyltransferase</keyword>
<feature type="compositionally biased region" description="Pro residues" evidence="4">
    <location>
        <begin position="1"/>
        <end position="12"/>
    </location>
</feature>
<comment type="caution">
    <text evidence="6">The sequence shown here is derived from an EMBL/GenBank/DDBJ whole genome shotgun (WGS) entry which is preliminary data.</text>
</comment>
<dbReference type="PANTHER" id="PTHR45138:SF9">
    <property type="entry name" value="DIGUANYLATE CYCLASE DGCM-RELATED"/>
    <property type="match status" value="1"/>
</dbReference>
<dbReference type="InterPro" id="IPR043128">
    <property type="entry name" value="Rev_trsase/Diguanyl_cyclase"/>
</dbReference>
<dbReference type="GO" id="GO:0052621">
    <property type="term" value="F:diguanylate cyclase activity"/>
    <property type="evidence" value="ECO:0007669"/>
    <property type="project" value="UniProtKB-EC"/>
</dbReference>
<feature type="coiled-coil region" evidence="3">
    <location>
        <begin position="306"/>
        <end position="361"/>
    </location>
</feature>
<reference evidence="6 7" key="1">
    <citation type="submission" date="2022-08" db="EMBL/GenBank/DDBJ databases">
        <title>Reclassification of Massilia species as members of the genera Telluria, Duganella, Pseudoduganella, Mokoshia gen. nov. and Zemynaea gen. nov. using orthogonal and non-orthogonal genome-based approaches.</title>
        <authorList>
            <person name="Bowman J.P."/>
        </authorList>
    </citation>
    <scope>NUCLEOTIDE SEQUENCE [LARGE SCALE GENOMIC DNA]</scope>
    <source>
        <strain evidence="6 7">JCM 31607</strain>
    </source>
</reference>
<dbReference type="SMART" id="SM00267">
    <property type="entry name" value="GGDEF"/>
    <property type="match status" value="1"/>
</dbReference>
<evidence type="ECO:0000256" key="4">
    <source>
        <dbReference type="SAM" id="MobiDB-lite"/>
    </source>
</evidence>
<evidence type="ECO:0000256" key="3">
    <source>
        <dbReference type="SAM" id="Coils"/>
    </source>
</evidence>
<dbReference type="EMBL" id="JANUGV010000001">
    <property type="protein sequence ID" value="MCS0607055.1"/>
    <property type="molecule type" value="Genomic_DNA"/>
</dbReference>
<feature type="region of interest" description="Disordered" evidence="4">
    <location>
        <begin position="1"/>
        <end position="20"/>
    </location>
</feature>
<dbReference type="Pfam" id="PF00990">
    <property type="entry name" value="GGDEF"/>
    <property type="match status" value="1"/>
</dbReference>
<dbReference type="EC" id="2.7.7.65" evidence="1"/>
<keyword evidence="3" id="KW-0175">Coiled coil</keyword>
<sequence>MQKLPPNLPTTPPTASANPADIAREAFRRLASRRVAPTPDAYRDVYNEVAGIMPPPSDAGAVQVLSGLAVRLADMPGELSESGVLLRRAVKERDWDAATKVLLRVMETHLRKAGPVDRIGTEAPEARLLREMLSRTLGFALPGLLSAVPELTAEAESLGEAVRGAVTESALQALGPRLKQLCYQIELYSGDMGEQQELLLRLFRLLLDNVAELLDHDNWMRGQIAVVQELIAGPINHRALDDATRSLKDVIYRQGKLKHSLAEVKLTVRNMMMTFVDRLGSVAASTGDFQATMSGFAERISQAGNIAELNDVLGEVVRAAQKVEAEALVSQQHMLAAQSEVQEAEQRIRTLETELQQMSERVHEDHLTGSLNRRGLDEAFERERARAERRHTPLCVALLDLDNFKKLNDTYGHAAGDGALRHLVRVVKETLRSVDTVARFGGEEFVILMPDTTLESAAQTMVRVQRALTAHFFLHEHDKLLITFSAGVARLQPGEDQAALMARADKAMYEAKHTGKNRVVVAD</sequence>
<dbReference type="PANTHER" id="PTHR45138">
    <property type="entry name" value="REGULATORY COMPONENTS OF SENSORY TRANSDUCTION SYSTEM"/>
    <property type="match status" value="1"/>
</dbReference>
<dbReference type="SUPFAM" id="SSF55073">
    <property type="entry name" value="Nucleotide cyclase"/>
    <property type="match status" value="1"/>
</dbReference>
<evidence type="ECO:0000259" key="5">
    <source>
        <dbReference type="PROSITE" id="PS50887"/>
    </source>
</evidence>
<dbReference type="RefSeq" id="WP_258854827.1">
    <property type="nucleotide sequence ID" value="NZ_JANUGV010000001.1"/>
</dbReference>
<dbReference type="Proteomes" id="UP001205861">
    <property type="component" value="Unassembled WGS sequence"/>
</dbReference>
<dbReference type="InterPro" id="IPR000160">
    <property type="entry name" value="GGDEF_dom"/>
</dbReference>
<evidence type="ECO:0000313" key="6">
    <source>
        <dbReference type="EMBL" id="MCS0607055.1"/>
    </source>
</evidence>
<feature type="domain" description="GGDEF" evidence="5">
    <location>
        <begin position="392"/>
        <end position="523"/>
    </location>
</feature>
<organism evidence="6 7">
    <name type="scientific">Massilia solisilvae</name>
    <dbReference type="NCBI Taxonomy" id="1811225"/>
    <lineage>
        <taxon>Bacteria</taxon>
        <taxon>Pseudomonadati</taxon>
        <taxon>Pseudomonadota</taxon>
        <taxon>Betaproteobacteria</taxon>
        <taxon>Burkholderiales</taxon>
        <taxon>Oxalobacteraceae</taxon>
        <taxon>Telluria group</taxon>
        <taxon>Massilia</taxon>
    </lineage>
</organism>
<evidence type="ECO:0000256" key="1">
    <source>
        <dbReference type="ARBA" id="ARBA00012528"/>
    </source>
</evidence>
<evidence type="ECO:0000256" key="2">
    <source>
        <dbReference type="ARBA" id="ARBA00034247"/>
    </source>
</evidence>
<keyword evidence="7" id="KW-1185">Reference proteome</keyword>
<proteinExistence type="predicted"/>
<keyword evidence="6" id="KW-0808">Transferase</keyword>
<dbReference type="NCBIfam" id="TIGR00254">
    <property type="entry name" value="GGDEF"/>
    <property type="match status" value="1"/>
</dbReference>